<sequence length="66" mass="7087">MVKFVTKFELLKAIYADAYQHILTGLDTNGMTSGTTKILLFGVVSEGIEVEAIAQVKGVINLEAEG</sequence>
<reference evidence="2" key="1">
    <citation type="submission" date="2022-11" db="UniProtKB">
        <authorList>
            <consortium name="WormBaseParasite"/>
        </authorList>
    </citation>
    <scope>IDENTIFICATION</scope>
</reference>
<dbReference type="Proteomes" id="UP000887574">
    <property type="component" value="Unplaced"/>
</dbReference>
<protein>
    <submittedName>
        <fullName evidence="2">Uncharacterized protein</fullName>
    </submittedName>
</protein>
<proteinExistence type="predicted"/>
<dbReference type="WBParaSite" id="jg19556">
    <property type="protein sequence ID" value="jg19556"/>
    <property type="gene ID" value="jg19556"/>
</dbReference>
<accession>A0A915DHN2</accession>
<keyword evidence="1" id="KW-1185">Reference proteome</keyword>
<dbReference type="AlphaFoldDB" id="A0A915DHN2"/>
<organism evidence="1 2">
    <name type="scientific">Ditylenchus dipsaci</name>
    <dbReference type="NCBI Taxonomy" id="166011"/>
    <lineage>
        <taxon>Eukaryota</taxon>
        <taxon>Metazoa</taxon>
        <taxon>Ecdysozoa</taxon>
        <taxon>Nematoda</taxon>
        <taxon>Chromadorea</taxon>
        <taxon>Rhabditida</taxon>
        <taxon>Tylenchina</taxon>
        <taxon>Tylenchomorpha</taxon>
        <taxon>Sphaerularioidea</taxon>
        <taxon>Anguinidae</taxon>
        <taxon>Anguininae</taxon>
        <taxon>Ditylenchus</taxon>
    </lineage>
</organism>
<name>A0A915DHN2_9BILA</name>
<evidence type="ECO:0000313" key="2">
    <source>
        <dbReference type="WBParaSite" id="jg19556"/>
    </source>
</evidence>
<evidence type="ECO:0000313" key="1">
    <source>
        <dbReference type="Proteomes" id="UP000887574"/>
    </source>
</evidence>